<evidence type="ECO:0008006" key="3">
    <source>
        <dbReference type="Google" id="ProtNLM"/>
    </source>
</evidence>
<keyword evidence="2" id="KW-1185">Reference proteome</keyword>
<sequence>MKSVKIEPLTLFFFACNLGTRAFKSAGFGGLHGRRCLCSVLFEKFERLIGLK</sequence>
<proteinExistence type="predicted"/>
<dbReference type="STRING" id="434131.NRI_0770"/>
<reference evidence="1 2" key="1">
    <citation type="journal article" date="2009" name="Nucleic Acids Res.">
        <title>Analysis of complete genome sequence of Neorickettsia risticii: causative agent of Potomac horse fever.</title>
        <authorList>
            <person name="Lin M."/>
            <person name="Zhang C."/>
            <person name="Gibson K."/>
            <person name="Rikihisa Y."/>
        </authorList>
    </citation>
    <scope>NUCLEOTIDE SEQUENCE [LARGE SCALE GENOMIC DNA]</scope>
    <source>
        <strain evidence="1 2">Illinois</strain>
    </source>
</reference>
<accession>C6V5S5</accession>
<dbReference type="AlphaFoldDB" id="C6V5S5"/>
<organism evidence="1 2">
    <name type="scientific">Neorickettsia risticii (strain Illinois)</name>
    <dbReference type="NCBI Taxonomy" id="434131"/>
    <lineage>
        <taxon>Bacteria</taxon>
        <taxon>Pseudomonadati</taxon>
        <taxon>Pseudomonadota</taxon>
        <taxon>Alphaproteobacteria</taxon>
        <taxon>Rickettsiales</taxon>
        <taxon>Anaplasmataceae</taxon>
        <taxon>Neorickettsia</taxon>
    </lineage>
</organism>
<evidence type="ECO:0000313" key="1">
    <source>
        <dbReference type="EMBL" id="ACT69728.1"/>
    </source>
</evidence>
<name>C6V5S5_NEORI</name>
<dbReference type="KEGG" id="nri:NRI_0770"/>
<dbReference type="EMBL" id="CP001431">
    <property type="protein sequence ID" value="ACT69728.1"/>
    <property type="molecule type" value="Genomic_DNA"/>
</dbReference>
<gene>
    <name evidence="1" type="ordered locus">NRI_0770</name>
</gene>
<evidence type="ECO:0000313" key="2">
    <source>
        <dbReference type="Proteomes" id="UP000001627"/>
    </source>
</evidence>
<dbReference type="HOGENOM" id="CLU_198284_0_0_5"/>
<protein>
    <recommendedName>
        <fullName evidence="3">Lipoprotein</fullName>
    </recommendedName>
</protein>
<dbReference type="Proteomes" id="UP000001627">
    <property type="component" value="Chromosome"/>
</dbReference>